<organism evidence="1 2">
    <name type="scientific">Actinobaculum suis</name>
    <dbReference type="NCBI Taxonomy" id="1657"/>
    <lineage>
        <taxon>Bacteria</taxon>
        <taxon>Bacillati</taxon>
        <taxon>Actinomycetota</taxon>
        <taxon>Actinomycetes</taxon>
        <taxon>Actinomycetales</taxon>
        <taxon>Actinomycetaceae</taxon>
        <taxon>Actinobaculum</taxon>
    </lineage>
</organism>
<sequence length="318" mass="33597">MKNIILDLDTGIDDTLALAYILGSPDANLLGVTATYGNVLLEQSVKNTLDVLALFGRADIPVYAGQSHPLESASFTVPESSGRYHGANGLGGAHVPVTATRQVEETSAVDFIIESVRADTDGSLVYVPTGPSTNLALAFAKAPDIIPKIKVVMMGGSLTLQGNTGPFAEANMAQDPEASAQVFDSGADITMVGLDVTTRARMGREHLAALRELGTPAGNFLAEMTEFYINVTESDDPGGLEGCNLHDPLAAAVALDEDVVWCFPINVLCETEGPSRGRTIGDPGRAGQPSTTRVALDVDERYFVRHFMQRLLALAAAH</sequence>
<dbReference type="Proteomes" id="UP000269974">
    <property type="component" value="Unassembled WGS sequence"/>
</dbReference>
<comment type="caution">
    <text evidence="1">The sequence shown here is derived from an EMBL/GenBank/DDBJ whole genome shotgun (WGS) entry which is preliminary data.</text>
</comment>
<dbReference type="InterPro" id="IPR036452">
    <property type="entry name" value="Ribo_hydro-like"/>
</dbReference>
<keyword evidence="1" id="KW-0378">Hydrolase</keyword>
<protein>
    <submittedName>
        <fullName evidence="1">Inosine-uridine preferring nucleoside hydrolase</fullName>
        <ecNumber evidence="1">3.2.2.8</ecNumber>
    </submittedName>
</protein>
<dbReference type="RefSeq" id="WP_065415313.1">
    <property type="nucleotide sequence ID" value="NZ_MASX01000036.1"/>
</dbReference>
<dbReference type="CDD" id="cd02650">
    <property type="entry name" value="nuc_hydro_CaPnhB"/>
    <property type="match status" value="1"/>
</dbReference>
<dbReference type="PANTHER" id="PTHR12304:SF4">
    <property type="entry name" value="URIDINE NUCLEOSIDASE"/>
    <property type="match status" value="1"/>
</dbReference>
<dbReference type="GO" id="GO:0005829">
    <property type="term" value="C:cytosol"/>
    <property type="evidence" value="ECO:0007669"/>
    <property type="project" value="TreeGrafter"/>
</dbReference>
<gene>
    <name evidence="1" type="primary">rihB</name>
    <name evidence="1" type="ORF">NCTC10327_01088</name>
</gene>
<keyword evidence="1" id="KW-0326">Glycosidase</keyword>
<reference evidence="1 2" key="1">
    <citation type="submission" date="2018-11" db="EMBL/GenBank/DDBJ databases">
        <authorList>
            <consortium name="Pathogen Informatics"/>
        </authorList>
    </citation>
    <scope>NUCLEOTIDE SEQUENCE [LARGE SCALE GENOMIC DNA]</scope>
    <source>
        <strain evidence="1 2">NCTC10327</strain>
    </source>
</reference>
<evidence type="ECO:0000313" key="1">
    <source>
        <dbReference type="EMBL" id="VDG76449.1"/>
    </source>
</evidence>
<dbReference type="PANTHER" id="PTHR12304">
    <property type="entry name" value="INOSINE-URIDINE PREFERRING NUCLEOSIDE HYDROLASE"/>
    <property type="match status" value="1"/>
</dbReference>
<dbReference type="InterPro" id="IPR001910">
    <property type="entry name" value="Inosine/uridine_hydrolase_dom"/>
</dbReference>
<dbReference type="InterPro" id="IPR023186">
    <property type="entry name" value="IUNH"/>
</dbReference>
<proteinExistence type="predicted"/>
<dbReference type="GO" id="GO:0006152">
    <property type="term" value="P:purine nucleoside catabolic process"/>
    <property type="evidence" value="ECO:0007669"/>
    <property type="project" value="TreeGrafter"/>
</dbReference>
<dbReference type="GO" id="GO:0050263">
    <property type="term" value="F:ribosylpyrimidine nucleosidase activity"/>
    <property type="evidence" value="ECO:0007669"/>
    <property type="project" value="UniProtKB-EC"/>
</dbReference>
<dbReference type="OrthoDB" id="9797882at2"/>
<evidence type="ECO:0000313" key="2">
    <source>
        <dbReference type="Proteomes" id="UP000269974"/>
    </source>
</evidence>
<dbReference type="Gene3D" id="3.90.245.10">
    <property type="entry name" value="Ribonucleoside hydrolase-like"/>
    <property type="match status" value="1"/>
</dbReference>
<dbReference type="EC" id="3.2.2.8" evidence="1"/>
<name>A0A1B9BBB5_9ACTO</name>
<accession>A0A1B9BBB5</accession>
<dbReference type="EMBL" id="UYIO01000001">
    <property type="protein sequence ID" value="VDG76449.1"/>
    <property type="molecule type" value="Genomic_DNA"/>
</dbReference>
<dbReference type="GO" id="GO:0008477">
    <property type="term" value="F:purine nucleosidase activity"/>
    <property type="evidence" value="ECO:0007669"/>
    <property type="project" value="TreeGrafter"/>
</dbReference>
<dbReference type="SUPFAM" id="SSF53590">
    <property type="entry name" value="Nucleoside hydrolase"/>
    <property type="match status" value="1"/>
</dbReference>
<dbReference type="AlphaFoldDB" id="A0A1B9BBB5"/>
<dbReference type="Pfam" id="PF01156">
    <property type="entry name" value="IU_nuc_hydro"/>
    <property type="match status" value="1"/>
</dbReference>